<proteinExistence type="predicted"/>
<sequence length="129" mass="13956">MQQEFTPMILIHLGAALAALVLGIAVFLRRKGNLAHRVLGRAWVGLMLVTAITTYWIRGGGNFSWIHGLSVISLVALCFAVYFAMTGNILRHQRIMKGVFFGGLVVAGAFTLLPARLLGHALRSSLGVI</sequence>
<feature type="transmembrane region" description="Helical" evidence="1">
    <location>
        <begin position="63"/>
        <end position="83"/>
    </location>
</feature>
<reference evidence="2 3" key="1">
    <citation type="journal article" date="2014" name="Syst. Appl. Microbiol.">
        <title>Complete genomes of freshwater sulfur oxidizers Sulfuricella denitrificans skB26 and Sulfuritalea hydrogenivorans sk43H: genetic insights into the sulfur oxidation pathway of betaproteobacteria.</title>
        <authorList>
            <person name="Watanabe T."/>
            <person name="Kojima H."/>
            <person name="Fukui M."/>
        </authorList>
    </citation>
    <scope>NUCLEOTIDE SEQUENCE [LARGE SCALE GENOMIC DNA]</scope>
    <source>
        <strain evidence="2">DSM22779</strain>
    </source>
</reference>
<name>W0SF36_9PROT</name>
<feature type="transmembrane region" description="Helical" evidence="1">
    <location>
        <begin position="6"/>
        <end position="28"/>
    </location>
</feature>
<gene>
    <name evidence="2" type="ORF">SUTH_02068</name>
</gene>
<dbReference type="AlphaFoldDB" id="W0SF36"/>
<dbReference type="EMBL" id="AP012547">
    <property type="protein sequence ID" value="BAO29859.1"/>
    <property type="molecule type" value="Genomic_DNA"/>
</dbReference>
<evidence type="ECO:0000313" key="2">
    <source>
        <dbReference type="EMBL" id="BAO29859.1"/>
    </source>
</evidence>
<keyword evidence="1" id="KW-0472">Membrane</keyword>
<feature type="transmembrane region" description="Helical" evidence="1">
    <location>
        <begin position="40"/>
        <end position="57"/>
    </location>
</feature>
<evidence type="ECO:0008006" key="4">
    <source>
        <dbReference type="Google" id="ProtNLM"/>
    </source>
</evidence>
<evidence type="ECO:0000313" key="3">
    <source>
        <dbReference type="Proteomes" id="UP000031637"/>
    </source>
</evidence>
<organism evidence="2 3">
    <name type="scientific">Sulfuritalea hydrogenivorans sk43H</name>
    <dbReference type="NCBI Taxonomy" id="1223802"/>
    <lineage>
        <taxon>Bacteria</taxon>
        <taxon>Pseudomonadati</taxon>
        <taxon>Pseudomonadota</taxon>
        <taxon>Betaproteobacteria</taxon>
        <taxon>Nitrosomonadales</taxon>
        <taxon>Sterolibacteriaceae</taxon>
        <taxon>Sulfuritalea</taxon>
    </lineage>
</organism>
<keyword evidence="3" id="KW-1185">Reference proteome</keyword>
<keyword evidence="1" id="KW-0812">Transmembrane</keyword>
<keyword evidence="1" id="KW-1133">Transmembrane helix</keyword>
<dbReference type="InterPro" id="IPR018750">
    <property type="entry name" value="DUF2306_membrane"/>
</dbReference>
<feature type="transmembrane region" description="Helical" evidence="1">
    <location>
        <begin position="95"/>
        <end position="115"/>
    </location>
</feature>
<dbReference type="HOGENOM" id="CLU_124879_0_1_4"/>
<dbReference type="STRING" id="1223802.SUTH_02068"/>
<dbReference type="Proteomes" id="UP000031637">
    <property type="component" value="Chromosome"/>
</dbReference>
<protein>
    <recommendedName>
        <fullName evidence="4">DUF2306 domain-containing protein</fullName>
    </recommendedName>
</protein>
<dbReference type="OrthoDB" id="3749011at2"/>
<dbReference type="RefSeq" id="WP_041099038.1">
    <property type="nucleotide sequence ID" value="NZ_AP012547.1"/>
</dbReference>
<dbReference type="Pfam" id="PF10067">
    <property type="entry name" value="DUF2306"/>
    <property type="match status" value="1"/>
</dbReference>
<dbReference type="KEGG" id="shd:SUTH_02068"/>
<accession>W0SF36</accession>
<evidence type="ECO:0000256" key="1">
    <source>
        <dbReference type="SAM" id="Phobius"/>
    </source>
</evidence>